<dbReference type="SUPFAM" id="SSF52283">
    <property type="entry name" value="Formate/glycerate dehydrogenase catalytic domain-like"/>
    <property type="match status" value="1"/>
</dbReference>
<evidence type="ECO:0000313" key="15">
    <source>
        <dbReference type="Proteomes" id="UP000184251"/>
    </source>
</evidence>
<dbReference type="RefSeq" id="WP_073270380.1">
    <property type="nucleotide sequence ID" value="NZ_FQTU01000008.1"/>
</dbReference>
<dbReference type="Proteomes" id="UP000184251">
    <property type="component" value="Unassembled WGS sequence"/>
</dbReference>
<dbReference type="PANTHER" id="PTHR42938:SF47">
    <property type="entry name" value="HYDROXYPYRUVATE REDUCTASE"/>
    <property type="match status" value="1"/>
</dbReference>
<evidence type="ECO:0000256" key="1">
    <source>
        <dbReference type="ARBA" id="ARBA00003800"/>
    </source>
</evidence>
<dbReference type="AlphaFoldDB" id="A0A1M4WVL5"/>
<keyword evidence="15" id="KW-1185">Reference proteome</keyword>
<dbReference type="GO" id="GO:0004617">
    <property type="term" value="F:phosphoglycerate dehydrogenase activity"/>
    <property type="evidence" value="ECO:0007669"/>
    <property type="project" value="UniProtKB-EC"/>
</dbReference>
<dbReference type="GO" id="GO:0051287">
    <property type="term" value="F:NAD binding"/>
    <property type="evidence" value="ECO:0007669"/>
    <property type="project" value="InterPro"/>
</dbReference>
<evidence type="ECO:0000256" key="4">
    <source>
        <dbReference type="ARBA" id="ARBA00013001"/>
    </source>
</evidence>
<evidence type="ECO:0000256" key="11">
    <source>
        <dbReference type="ARBA" id="ARBA00048731"/>
    </source>
</evidence>
<comment type="function">
    <text evidence="1">Catalyzes the reversible oxidation of 3-phospho-D-glycerate to 3-phosphonooxypyruvate, the first step of the phosphorylated L-serine biosynthesis pathway. Also catalyzes the reversible oxidation of 2-hydroxyglutarate to 2-oxoglutarate.</text>
</comment>
<comment type="similarity">
    <text evidence="3 12">Belongs to the D-isomer specific 2-hydroxyacid dehydrogenase family.</text>
</comment>
<gene>
    <name evidence="14" type="ORF">SAMN02746064_01325</name>
</gene>
<keyword evidence="8" id="KW-0520">NAD</keyword>
<sequence>MYKIKTLNNISQDGLSLLGGNYRITEEDPNPDAILLRSYKMHDMELPESVKIIGRAGAGVNNIPIEEYASKGVIVVNTPGANANAVKELVVLGLLLSSRKVVQGINWAKSAKDDPEVAKLIEKEKSKFAGQELTGKKLGVIGLGAIGVLVSNAGLALGMEVYGYDPFVSVESAWGLSCDVKRALSLDEIMTDCDYISLHVPLIDQTKNLVNSDRLKMAKPGLRILNFARGALVSNKDIKDALDSGKVACYVTDFPDQELLNMDGVIGIPHLGASTAESEENCARMAVHEIKEFLENGNIVNSVNYPDCYMGVSNTQARIGITHKNIPNMVGQITGVLAKDNINIGDMLNKSKGDFAYTLIDVDSHISDDLTNMISDIDGVLKVRVIKNN</sequence>
<evidence type="ECO:0000256" key="8">
    <source>
        <dbReference type="ARBA" id="ARBA00023027"/>
    </source>
</evidence>
<dbReference type="EMBL" id="FQTU01000008">
    <property type="protein sequence ID" value="SHE85238.1"/>
    <property type="molecule type" value="Genomic_DNA"/>
</dbReference>
<evidence type="ECO:0000256" key="5">
    <source>
        <dbReference type="ARBA" id="ARBA00013143"/>
    </source>
</evidence>
<dbReference type="CDD" id="cd12174">
    <property type="entry name" value="PGDH_like_3"/>
    <property type="match status" value="1"/>
</dbReference>
<feature type="domain" description="ACT" evidence="13">
    <location>
        <begin position="318"/>
        <end position="388"/>
    </location>
</feature>
<evidence type="ECO:0000259" key="13">
    <source>
        <dbReference type="PROSITE" id="PS51671"/>
    </source>
</evidence>
<name>A0A1M4WVL5_9FIRM</name>
<evidence type="ECO:0000256" key="3">
    <source>
        <dbReference type="ARBA" id="ARBA00005854"/>
    </source>
</evidence>
<accession>A0A1M4WVL5</accession>
<keyword evidence="7 12" id="KW-0560">Oxidoreductase</keyword>
<dbReference type="STRING" id="1120975.SAMN02746064_01325"/>
<comment type="catalytic activity">
    <reaction evidence="10">
        <text>(R)-2-hydroxyglutarate + NAD(+) = 2-oxoglutarate + NADH + H(+)</text>
        <dbReference type="Rhea" id="RHEA:49612"/>
        <dbReference type="ChEBI" id="CHEBI:15378"/>
        <dbReference type="ChEBI" id="CHEBI:15801"/>
        <dbReference type="ChEBI" id="CHEBI:16810"/>
        <dbReference type="ChEBI" id="CHEBI:57540"/>
        <dbReference type="ChEBI" id="CHEBI:57945"/>
        <dbReference type="EC" id="1.1.1.399"/>
    </reaction>
</comment>
<evidence type="ECO:0000256" key="6">
    <source>
        <dbReference type="ARBA" id="ARBA00021582"/>
    </source>
</evidence>
<dbReference type="InterPro" id="IPR036291">
    <property type="entry name" value="NAD(P)-bd_dom_sf"/>
</dbReference>
<dbReference type="Gene3D" id="3.30.70.260">
    <property type="match status" value="1"/>
</dbReference>
<evidence type="ECO:0000256" key="9">
    <source>
        <dbReference type="ARBA" id="ARBA00030455"/>
    </source>
</evidence>
<dbReference type="Gene3D" id="3.40.50.720">
    <property type="entry name" value="NAD(P)-binding Rossmann-like Domain"/>
    <property type="match status" value="2"/>
</dbReference>
<dbReference type="PANTHER" id="PTHR42938">
    <property type="entry name" value="FORMATE DEHYDROGENASE 1"/>
    <property type="match status" value="1"/>
</dbReference>
<organism evidence="14 15">
    <name type="scientific">Alkalibacter saccharofermentans DSM 14828</name>
    <dbReference type="NCBI Taxonomy" id="1120975"/>
    <lineage>
        <taxon>Bacteria</taxon>
        <taxon>Bacillati</taxon>
        <taxon>Bacillota</taxon>
        <taxon>Clostridia</taxon>
        <taxon>Eubacteriales</taxon>
        <taxon>Eubacteriaceae</taxon>
        <taxon>Alkalibacter</taxon>
    </lineage>
</organism>
<protein>
    <recommendedName>
        <fullName evidence="6">D-3-phosphoglycerate dehydrogenase</fullName>
        <ecNumber evidence="4">1.1.1.399</ecNumber>
        <ecNumber evidence="5">1.1.1.95</ecNumber>
    </recommendedName>
    <alternativeName>
        <fullName evidence="9">2-oxoglutarate reductase</fullName>
    </alternativeName>
</protein>
<dbReference type="UniPathway" id="UPA00135">
    <property type="reaction ID" value="UER00196"/>
</dbReference>
<dbReference type="CDD" id="cd04901">
    <property type="entry name" value="ACT_3PGDH"/>
    <property type="match status" value="1"/>
</dbReference>
<comment type="pathway">
    <text evidence="2">Amino-acid biosynthesis; L-serine biosynthesis; L-serine from 3-phospho-D-glycerate: step 1/3.</text>
</comment>
<dbReference type="InterPro" id="IPR006140">
    <property type="entry name" value="D-isomer_DH_NAD-bd"/>
</dbReference>
<dbReference type="Pfam" id="PF02826">
    <property type="entry name" value="2-Hacid_dh_C"/>
    <property type="match status" value="1"/>
</dbReference>
<dbReference type="SUPFAM" id="SSF51735">
    <property type="entry name" value="NAD(P)-binding Rossmann-fold domains"/>
    <property type="match status" value="1"/>
</dbReference>
<comment type="catalytic activity">
    <reaction evidence="11">
        <text>(2R)-3-phosphoglycerate + NAD(+) = 3-phosphooxypyruvate + NADH + H(+)</text>
        <dbReference type="Rhea" id="RHEA:12641"/>
        <dbReference type="ChEBI" id="CHEBI:15378"/>
        <dbReference type="ChEBI" id="CHEBI:18110"/>
        <dbReference type="ChEBI" id="CHEBI:57540"/>
        <dbReference type="ChEBI" id="CHEBI:57945"/>
        <dbReference type="ChEBI" id="CHEBI:58272"/>
        <dbReference type="EC" id="1.1.1.95"/>
    </reaction>
</comment>
<dbReference type="InterPro" id="IPR029752">
    <property type="entry name" value="D-isomer_DH_CS1"/>
</dbReference>
<dbReference type="InterPro" id="IPR002912">
    <property type="entry name" value="ACT_dom"/>
</dbReference>
<dbReference type="EC" id="1.1.1.95" evidence="5"/>
<dbReference type="SUPFAM" id="SSF55021">
    <property type="entry name" value="ACT-like"/>
    <property type="match status" value="1"/>
</dbReference>
<evidence type="ECO:0000256" key="12">
    <source>
        <dbReference type="RuleBase" id="RU003719"/>
    </source>
</evidence>
<dbReference type="Pfam" id="PF00389">
    <property type="entry name" value="2-Hacid_dh"/>
    <property type="match status" value="1"/>
</dbReference>
<evidence type="ECO:0000256" key="2">
    <source>
        <dbReference type="ARBA" id="ARBA00005216"/>
    </source>
</evidence>
<dbReference type="PROSITE" id="PS00065">
    <property type="entry name" value="D_2_HYDROXYACID_DH_1"/>
    <property type="match status" value="1"/>
</dbReference>
<evidence type="ECO:0000256" key="10">
    <source>
        <dbReference type="ARBA" id="ARBA00048126"/>
    </source>
</evidence>
<proteinExistence type="inferred from homology"/>
<dbReference type="InterPro" id="IPR006139">
    <property type="entry name" value="D-isomer_2_OHA_DH_cat_dom"/>
</dbReference>
<reference evidence="14 15" key="1">
    <citation type="submission" date="2016-11" db="EMBL/GenBank/DDBJ databases">
        <authorList>
            <person name="Jaros S."/>
            <person name="Januszkiewicz K."/>
            <person name="Wedrychowicz H."/>
        </authorList>
    </citation>
    <scope>NUCLEOTIDE SEQUENCE [LARGE SCALE GENOMIC DNA]</scope>
    <source>
        <strain evidence="14 15">DSM 14828</strain>
    </source>
</reference>
<evidence type="ECO:0000256" key="7">
    <source>
        <dbReference type="ARBA" id="ARBA00023002"/>
    </source>
</evidence>
<dbReference type="OrthoDB" id="9805416at2"/>
<dbReference type="EC" id="1.1.1.399" evidence="4"/>
<evidence type="ECO:0000313" key="14">
    <source>
        <dbReference type="EMBL" id="SHE85238.1"/>
    </source>
</evidence>
<dbReference type="PROSITE" id="PS51671">
    <property type="entry name" value="ACT"/>
    <property type="match status" value="1"/>
</dbReference>
<dbReference type="InterPro" id="IPR045865">
    <property type="entry name" value="ACT-like_dom_sf"/>
</dbReference>